<keyword evidence="3" id="KW-1185">Reference proteome</keyword>
<evidence type="ECO:0000313" key="2">
    <source>
        <dbReference type="EMBL" id="KAK9806710.1"/>
    </source>
</evidence>
<gene>
    <name evidence="2" type="ORF">WJX72_000208</name>
</gene>
<evidence type="ECO:0000313" key="3">
    <source>
        <dbReference type="Proteomes" id="UP001489004"/>
    </source>
</evidence>
<reference evidence="2 3" key="1">
    <citation type="journal article" date="2024" name="Nat. Commun.">
        <title>Phylogenomics reveals the evolutionary origins of lichenization in chlorophyte algae.</title>
        <authorList>
            <person name="Puginier C."/>
            <person name="Libourel C."/>
            <person name="Otte J."/>
            <person name="Skaloud P."/>
            <person name="Haon M."/>
            <person name="Grisel S."/>
            <person name="Petersen M."/>
            <person name="Berrin J.G."/>
            <person name="Delaux P.M."/>
            <person name="Dal Grande F."/>
            <person name="Keller J."/>
        </authorList>
    </citation>
    <scope>NUCLEOTIDE SEQUENCE [LARGE SCALE GENOMIC DNA]</scope>
    <source>
        <strain evidence="2 3">SAG 2043</strain>
    </source>
</reference>
<dbReference type="GO" id="GO:0005634">
    <property type="term" value="C:nucleus"/>
    <property type="evidence" value="ECO:0007669"/>
    <property type="project" value="InterPro"/>
</dbReference>
<name>A0AAW1P9U6_9CHLO</name>
<sequence>MGLLDQLGCSRATSHLAVVGGARDTLLDRIQRLDPEMLLHLLDASFAYIGLPELRAIPLAVLDKLQPVPATFLKQLTTDKELFRDLPRGVQRQVWELDKKLLQQHALPLVTAYTFEGGTLIRSLDMDECLPAGAEGGGKLHIYPARRILRGGSSMLKKMVDMVGRSVQIYKGVCELCIIRYKDSDSLYVGVKEAAYCSLRSQLLMALHDAGATELLAKEPCHKLAWTLDACLKERTLNEKHARELQNFFALYDVPGKGNKAGGRGGGSERSTKRGAEEDAESMGRPGVSSSHADDPSRILGDAGLILRDPSICHLIVHQIIRRLEAVAEAENHPSEDADLVFLTRLLRLAMGCRKMLRERAYSFPAASSELLSTFYPILTGYVVESLCQDSDAEAEAAGKGPPEPDASLVNLLTKDEIVRKVTQVYTLERLAFGDVTTGTVLMAALNQAFQRLEKSLPEWAPFAATLAKRLAVLLRQGRIDAHHRIWKMAVDDVLVRCVDILPQVHEEVLRLLLAAAPKLPIADVAQYLQDTLHNSRKSRRRSKKRRYEELDVLSYSGYSSGGGYNSAGGYSSGGGALYGGGAYSSGGLASDGRSVQGGQKEGNEVRYMYQELAKRVKGLSEATAPALFQYLEQEKAAHMAQG</sequence>
<comment type="caution">
    <text evidence="2">The sequence shown here is derived from an EMBL/GenBank/DDBJ whole genome shotgun (WGS) entry which is preliminary data.</text>
</comment>
<dbReference type="Proteomes" id="UP001489004">
    <property type="component" value="Unassembled WGS sequence"/>
</dbReference>
<dbReference type="PANTHER" id="PTHR13503">
    <property type="entry name" value="NEGATIVE ELONGATION FACTOR COMPLEX MEMBER B"/>
    <property type="match status" value="1"/>
</dbReference>
<protein>
    <submittedName>
        <fullName evidence="2">Uncharacterized protein</fullName>
    </submittedName>
</protein>
<dbReference type="Pfam" id="PF06209">
    <property type="entry name" value="COBRA1"/>
    <property type="match status" value="2"/>
</dbReference>
<feature type="region of interest" description="Disordered" evidence="1">
    <location>
        <begin position="259"/>
        <end position="296"/>
    </location>
</feature>
<dbReference type="InterPro" id="IPR010405">
    <property type="entry name" value="COBRA1"/>
</dbReference>
<accession>A0AAW1P9U6</accession>
<evidence type="ECO:0000256" key="1">
    <source>
        <dbReference type="SAM" id="MobiDB-lite"/>
    </source>
</evidence>
<feature type="compositionally biased region" description="Gly residues" evidence="1">
    <location>
        <begin position="259"/>
        <end position="268"/>
    </location>
</feature>
<dbReference type="AlphaFoldDB" id="A0AAW1P9U6"/>
<dbReference type="GO" id="GO:0045892">
    <property type="term" value="P:negative regulation of DNA-templated transcription"/>
    <property type="evidence" value="ECO:0007669"/>
    <property type="project" value="InterPro"/>
</dbReference>
<dbReference type="EMBL" id="JALJOR010000013">
    <property type="protein sequence ID" value="KAK9806710.1"/>
    <property type="molecule type" value="Genomic_DNA"/>
</dbReference>
<dbReference type="PANTHER" id="PTHR13503:SF3">
    <property type="entry name" value="NEGATIVE ELONGATION FACTOR B"/>
    <property type="match status" value="1"/>
</dbReference>
<proteinExistence type="predicted"/>
<organism evidence="2 3">
    <name type="scientific">[Myrmecia] bisecta</name>
    <dbReference type="NCBI Taxonomy" id="41462"/>
    <lineage>
        <taxon>Eukaryota</taxon>
        <taxon>Viridiplantae</taxon>
        <taxon>Chlorophyta</taxon>
        <taxon>core chlorophytes</taxon>
        <taxon>Trebouxiophyceae</taxon>
        <taxon>Trebouxiales</taxon>
        <taxon>Trebouxiaceae</taxon>
        <taxon>Myrmecia</taxon>
    </lineage>
</organism>